<dbReference type="Proteomes" id="UP001595530">
    <property type="component" value="Unassembled WGS sequence"/>
</dbReference>
<dbReference type="InterPro" id="IPR010260">
    <property type="entry name" value="AlpA"/>
</dbReference>
<accession>A0ABV7EY93</accession>
<dbReference type="InterPro" id="IPR052931">
    <property type="entry name" value="Prophage_regulatory_activator"/>
</dbReference>
<proteinExistence type="predicted"/>
<dbReference type="EMBL" id="JBHRTP010000007">
    <property type="protein sequence ID" value="MFC3106916.1"/>
    <property type="molecule type" value="Genomic_DNA"/>
</dbReference>
<dbReference type="Gene3D" id="1.10.238.160">
    <property type="match status" value="1"/>
</dbReference>
<gene>
    <name evidence="1" type="ORF">ACFOFO_02900</name>
</gene>
<dbReference type="RefSeq" id="WP_390330807.1">
    <property type="nucleotide sequence ID" value="NZ_JBHRTP010000007.1"/>
</dbReference>
<reference evidence="2" key="1">
    <citation type="journal article" date="2019" name="Int. J. Syst. Evol. Microbiol.">
        <title>The Global Catalogue of Microorganisms (GCM) 10K type strain sequencing project: providing services to taxonomists for standard genome sequencing and annotation.</title>
        <authorList>
            <consortium name="The Broad Institute Genomics Platform"/>
            <consortium name="The Broad Institute Genome Sequencing Center for Infectious Disease"/>
            <person name="Wu L."/>
            <person name="Ma J."/>
        </authorList>
    </citation>
    <scope>NUCLEOTIDE SEQUENCE [LARGE SCALE GENOMIC DNA]</scope>
    <source>
        <strain evidence="2">KCTC 42986</strain>
    </source>
</reference>
<evidence type="ECO:0000313" key="1">
    <source>
        <dbReference type="EMBL" id="MFC3106916.1"/>
    </source>
</evidence>
<protein>
    <submittedName>
        <fullName evidence="1">Helix-turn-helix transcriptional regulator</fullName>
    </submittedName>
</protein>
<dbReference type="Pfam" id="PF05930">
    <property type="entry name" value="Phage_AlpA"/>
    <property type="match status" value="1"/>
</dbReference>
<evidence type="ECO:0000313" key="2">
    <source>
        <dbReference type="Proteomes" id="UP001595530"/>
    </source>
</evidence>
<dbReference type="PANTHER" id="PTHR36154:SF1">
    <property type="entry name" value="DNA-BINDING TRANSCRIPTIONAL ACTIVATOR ALPA"/>
    <property type="match status" value="1"/>
</dbReference>
<comment type="caution">
    <text evidence="1">The sequence shown here is derived from an EMBL/GenBank/DDBJ whole genome shotgun (WGS) entry which is preliminary data.</text>
</comment>
<sequence>MMTKIILRLPKVKERTGLSRSTIYALIKGGQFKAPISLGARAVGWLESDVSDFIEARIKASRKA</sequence>
<keyword evidence="2" id="KW-1185">Reference proteome</keyword>
<organism evidence="1 2">
    <name type="scientific">Undibacterium arcticum</name>
    <dbReference type="NCBI Taxonomy" id="1762892"/>
    <lineage>
        <taxon>Bacteria</taxon>
        <taxon>Pseudomonadati</taxon>
        <taxon>Pseudomonadota</taxon>
        <taxon>Betaproteobacteria</taxon>
        <taxon>Burkholderiales</taxon>
        <taxon>Oxalobacteraceae</taxon>
        <taxon>Undibacterium</taxon>
    </lineage>
</organism>
<name>A0ABV7EY93_9BURK</name>
<dbReference type="PANTHER" id="PTHR36154">
    <property type="entry name" value="DNA-BINDING TRANSCRIPTIONAL ACTIVATOR ALPA"/>
    <property type="match status" value="1"/>
</dbReference>